<reference evidence="15 16" key="1">
    <citation type="submission" date="2019-05" db="EMBL/GenBank/DDBJ databases">
        <title>The compact genome of Giardia muris reveals important steps in the evolution of intestinal protozoan parasites.</title>
        <authorList>
            <person name="Xu F."/>
            <person name="Jimenez-Gonzalez A."/>
            <person name="Einarsson E."/>
            <person name="Astvaldsson A."/>
            <person name="Peirasmaki D."/>
            <person name="Eckmann L."/>
            <person name="Andersson J.O."/>
            <person name="Svard S.G."/>
            <person name="Jerlstrom-Hultqvist J."/>
        </authorList>
    </citation>
    <scope>NUCLEOTIDE SEQUENCE [LARGE SCALE GENOMIC DNA]</scope>
    <source>
        <strain evidence="15 16">Roberts-Thomson</strain>
    </source>
</reference>
<dbReference type="Gene3D" id="3.30.930.10">
    <property type="entry name" value="Bira Bifunctional Protein, Domain 2"/>
    <property type="match status" value="1"/>
</dbReference>
<dbReference type="GO" id="GO:0006435">
    <property type="term" value="P:threonyl-tRNA aminoacylation"/>
    <property type="evidence" value="ECO:0007669"/>
    <property type="project" value="InterPro"/>
</dbReference>
<dbReference type="Pfam" id="PF00587">
    <property type="entry name" value="tRNA-synt_2b"/>
    <property type="match status" value="1"/>
</dbReference>
<keyword evidence="4" id="KW-0436">Ligase</keyword>
<accession>A0A4Z1SQ51</accession>
<sequence>MFLTERLEKFEALQRKYAAQGADGVPIEVTLPDGKVLNLLSTTTALEAAKQAVRNKKIYGKFLVALRDDEVIDMSAPLERSCQLKFLTFDDAQARNVFWHSAAHLLGYALEQEFSAHLGHGPATDNGFFYDAFLSDGTRLEPESLEKLNSRAMAIVKQATAAPGDSPIRKFTRLLITKDEALDLFSYSPLKVELISDHVEDGGVCTVYRCGDFVDFCRGPHVPDLGFLQAFKCLNCSAAYFKGDQKRESMQRVYAIAFPTAELLNKHLQLLEEAKRRDHRVLAKEMDLFITHKYAPGAPFFLGNGTWIYRKLEELIRELLHKFDYQEIITPTFLNVELWKTSGHLQHYQENMFLLEKAAPTDPQYGLKPMNCPCHCLVYKSQRHTQQSLPLRLAEFGVVHRNELTGALSGLTRVVRFEQDDAHIFCTTEQIEQEIHGLIQFIKCVYDPFGIEFHMSLSLRPEKKMGSDELWDLAENTLRNVLRKEGITFEENPGDGAFYGPKIDVHLMDTMGRLHQCGTIQLDFNLPSESRFDLKYTVHDPETGTTRQEHPVMIHRAILGSLERFMAILIEQTGGRFPFWISPRQIIVIPCVSDVLDYAMEVRGRFNSLGYTISVDGSSELLDKKIALAWARRYNFLMVVGKKEKENRTVTLSGRTLSAHSGETENRQLRRTVGLEEAEALFAQLARTRSNV</sequence>
<dbReference type="GO" id="GO:0005739">
    <property type="term" value="C:mitochondrion"/>
    <property type="evidence" value="ECO:0007669"/>
    <property type="project" value="TreeGrafter"/>
</dbReference>
<organism evidence="15 16">
    <name type="scientific">Giardia muris</name>
    <dbReference type="NCBI Taxonomy" id="5742"/>
    <lineage>
        <taxon>Eukaryota</taxon>
        <taxon>Metamonada</taxon>
        <taxon>Diplomonadida</taxon>
        <taxon>Hexamitidae</taxon>
        <taxon>Giardiinae</taxon>
        <taxon>Giardia</taxon>
    </lineage>
</organism>
<evidence type="ECO:0000256" key="7">
    <source>
        <dbReference type="ARBA" id="ARBA00022833"/>
    </source>
</evidence>
<dbReference type="GO" id="GO:0005524">
    <property type="term" value="F:ATP binding"/>
    <property type="evidence" value="ECO:0007669"/>
    <property type="project" value="UniProtKB-KW"/>
</dbReference>
<keyword evidence="7" id="KW-0862">Zinc</keyword>
<evidence type="ECO:0000256" key="12">
    <source>
        <dbReference type="ARBA" id="ARBA00049515"/>
    </source>
</evidence>
<dbReference type="Proteomes" id="UP000315496">
    <property type="component" value="Chromosome 3"/>
</dbReference>
<evidence type="ECO:0000256" key="5">
    <source>
        <dbReference type="ARBA" id="ARBA00022723"/>
    </source>
</evidence>
<dbReference type="SUPFAM" id="SSF81271">
    <property type="entry name" value="TGS-like"/>
    <property type="match status" value="1"/>
</dbReference>
<dbReference type="PROSITE" id="PS50862">
    <property type="entry name" value="AA_TRNA_LIGASE_II"/>
    <property type="match status" value="1"/>
</dbReference>
<dbReference type="InterPro" id="IPR012675">
    <property type="entry name" value="Beta-grasp_dom_sf"/>
</dbReference>
<dbReference type="OrthoDB" id="5423599at2759"/>
<dbReference type="HAMAP" id="MF_00184">
    <property type="entry name" value="Thr_tRNA_synth"/>
    <property type="match status" value="1"/>
</dbReference>
<feature type="domain" description="Aminoacyl-transfer RNA synthetases class-II family profile" evidence="13">
    <location>
        <begin position="308"/>
        <end position="578"/>
    </location>
</feature>
<keyword evidence="6" id="KW-0547">Nucleotide-binding</keyword>
<dbReference type="InterPro" id="IPR036621">
    <property type="entry name" value="Anticodon-bd_dom_sf"/>
</dbReference>
<keyword evidence="9" id="KW-0648">Protein biosynthesis</keyword>
<comment type="caution">
    <text evidence="15">The sequence shown here is derived from an EMBL/GenBank/DDBJ whole genome shotgun (WGS) entry which is preliminary data.</text>
</comment>
<dbReference type="CDD" id="cd01667">
    <property type="entry name" value="TGS_ThrRS"/>
    <property type="match status" value="1"/>
</dbReference>
<keyword evidence="5" id="KW-0479">Metal-binding</keyword>
<dbReference type="Pfam" id="PF03129">
    <property type="entry name" value="HGTP_anticodon"/>
    <property type="match status" value="1"/>
</dbReference>
<dbReference type="InterPro" id="IPR033728">
    <property type="entry name" value="ThrRS_core"/>
</dbReference>
<comment type="catalytic activity">
    <reaction evidence="12">
        <text>tRNA(Thr) + L-threonine + ATP = L-threonyl-tRNA(Thr) + AMP + diphosphate + H(+)</text>
        <dbReference type="Rhea" id="RHEA:24624"/>
        <dbReference type="Rhea" id="RHEA-COMP:9670"/>
        <dbReference type="Rhea" id="RHEA-COMP:9704"/>
        <dbReference type="ChEBI" id="CHEBI:15378"/>
        <dbReference type="ChEBI" id="CHEBI:30616"/>
        <dbReference type="ChEBI" id="CHEBI:33019"/>
        <dbReference type="ChEBI" id="CHEBI:57926"/>
        <dbReference type="ChEBI" id="CHEBI:78442"/>
        <dbReference type="ChEBI" id="CHEBI:78534"/>
        <dbReference type="ChEBI" id="CHEBI:456215"/>
        <dbReference type="EC" id="6.1.1.3"/>
    </reaction>
</comment>
<name>A0A4Z1SQ51_GIAMU</name>
<dbReference type="InterPro" id="IPR018163">
    <property type="entry name" value="Thr/Ala-tRNA-synth_IIc_edit"/>
</dbReference>
<dbReference type="InterPro" id="IPR004095">
    <property type="entry name" value="TGS"/>
</dbReference>
<feature type="domain" description="TGS" evidence="14">
    <location>
        <begin position="23"/>
        <end position="88"/>
    </location>
</feature>
<keyword evidence="16" id="KW-1185">Reference proteome</keyword>
<dbReference type="InterPro" id="IPR012676">
    <property type="entry name" value="TGS-like"/>
</dbReference>
<evidence type="ECO:0000256" key="11">
    <source>
        <dbReference type="ARBA" id="ARBA00031900"/>
    </source>
</evidence>
<keyword evidence="8" id="KW-0067">ATP-binding</keyword>
<dbReference type="CDD" id="cd00771">
    <property type="entry name" value="ThrRS_core"/>
    <property type="match status" value="1"/>
</dbReference>
<dbReference type="PANTHER" id="PTHR11451:SF46">
    <property type="entry name" value="THREONINE--TRNA LIGASE"/>
    <property type="match status" value="1"/>
</dbReference>
<dbReference type="InterPro" id="IPR006195">
    <property type="entry name" value="aa-tRNA-synth_II"/>
</dbReference>
<dbReference type="PANTHER" id="PTHR11451">
    <property type="entry name" value="THREONINE-TRNA LIGASE"/>
    <property type="match status" value="1"/>
</dbReference>
<evidence type="ECO:0000256" key="8">
    <source>
        <dbReference type="ARBA" id="ARBA00022840"/>
    </source>
</evidence>
<evidence type="ECO:0000256" key="3">
    <source>
        <dbReference type="ARBA" id="ARBA00013163"/>
    </source>
</evidence>
<evidence type="ECO:0000256" key="1">
    <source>
        <dbReference type="ARBA" id="ARBA00004496"/>
    </source>
</evidence>
<dbReference type="VEuPathDB" id="GiardiaDB:GMRT_12498"/>
<dbReference type="Gene3D" id="3.10.20.30">
    <property type="match status" value="1"/>
</dbReference>
<dbReference type="Gene3D" id="3.30.980.10">
    <property type="entry name" value="Threonyl-trna Synthetase, Chain A, domain 2"/>
    <property type="match status" value="1"/>
</dbReference>
<evidence type="ECO:0000259" key="13">
    <source>
        <dbReference type="PROSITE" id="PS50862"/>
    </source>
</evidence>
<evidence type="ECO:0000256" key="10">
    <source>
        <dbReference type="ARBA" id="ARBA00023146"/>
    </source>
</evidence>
<dbReference type="SMART" id="SM00863">
    <property type="entry name" value="tRNA_SAD"/>
    <property type="match status" value="1"/>
</dbReference>
<keyword evidence="10 15" id="KW-0030">Aminoacyl-tRNA synthetase</keyword>
<dbReference type="InterPro" id="IPR012947">
    <property type="entry name" value="tRNA_SAD"/>
</dbReference>
<evidence type="ECO:0000256" key="9">
    <source>
        <dbReference type="ARBA" id="ARBA00022917"/>
    </source>
</evidence>
<dbReference type="PROSITE" id="PS51880">
    <property type="entry name" value="TGS"/>
    <property type="match status" value="1"/>
</dbReference>
<dbReference type="InterPro" id="IPR045864">
    <property type="entry name" value="aa-tRNA-synth_II/BPL/LPL"/>
</dbReference>
<comment type="similarity">
    <text evidence="2">Belongs to the class-II aminoacyl-tRNA synthetase family.</text>
</comment>
<dbReference type="GO" id="GO:0004829">
    <property type="term" value="F:threonine-tRNA ligase activity"/>
    <property type="evidence" value="ECO:0007669"/>
    <property type="project" value="UniProtKB-EC"/>
</dbReference>
<dbReference type="EC" id="6.1.1.3" evidence="3"/>
<dbReference type="SUPFAM" id="SSF55681">
    <property type="entry name" value="Class II aaRS and biotin synthetases"/>
    <property type="match status" value="1"/>
</dbReference>
<evidence type="ECO:0000313" key="15">
    <source>
        <dbReference type="EMBL" id="TNJ27936.1"/>
    </source>
</evidence>
<evidence type="ECO:0000256" key="4">
    <source>
        <dbReference type="ARBA" id="ARBA00022598"/>
    </source>
</evidence>
<evidence type="ECO:0000313" key="16">
    <source>
        <dbReference type="Proteomes" id="UP000315496"/>
    </source>
</evidence>
<dbReference type="FunFam" id="3.30.980.10:FF:000005">
    <property type="entry name" value="Threonyl-tRNA synthetase, mitochondrial"/>
    <property type="match status" value="1"/>
</dbReference>
<dbReference type="PRINTS" id="PR01047">
    <property type="entry name" value="TRNASYNTHTHR"/>
</dbReference>
<dbReference type="GO" id="GO:0046872">
    <property type="term" value="F:metal ion binding"/>
    <property type="evidence" value="ECO:0007669"/>
    <property type="project" value="UniProtKB-KW"/>
</dbReference>
<dbReference type="FunFam" id="3.30.930.10:FF:000002">
    <property type="entry name" value="Threonine--tRNA ligase"/>
    <property type="match status" value="1"/>
</dbReference>
<dbReference type="Pfam" id="PF07973">
    <property type="entry name" value="tRNA_SAD"/>
    <property type="match status" value="1"/>
</dbReference>
<dbReference type="InterPro" id="IPR004154">
    <property type="entry name" value="Anticodon-bd"/>
</dbReference>
<dbReference type="NCBIfam" id="TIGR00418">
    <property type="entry name" value="thrS"/>
    <property type="match status" value="1"/>
</dbReference>
<dbReference type="InterPro" id="IPR002320">
    <property type="entry name" value="Thr-tRNA-ligase_IIa"/>
</dbReference>
<comment type="subcellular location">
    <subcellularLocation>
        <location evidence="1">Cytoplasm</location>
    </subcellularLocation>
</comment>
<evidence type="ECO:0000256" key="6">
    <source>
        <dbReference type="ARBA" id="ARBA00022741"/>
    </source>
</evidence>
<evidence type="ECO:0000256" key="2">
    <source>
        <dbReference type="ARBA" id="ARBA00008226"/>
    </source>
</evidence>
<dbReference type="EMBL" id="VDLU01000003">
    <property type="protein sequence ID" value="TNJ27936.1"/>
    <property type="molecule type" value="Genomic_DNA"/>
</dbReference>
<proteinExistence type="inferred from homology"/>
<dbReference type="SUPFAM" id="SSF52954">
    <property type="entry name" value="Class II aaRS ABD-related"/>
    <property type="match status" value="1"/>
</dbReference>
<dbReference type="SUPFAM" id="SSF55186">
    <property type="entry name" value="ThrRS/AlaRS common domain"/>
    <property type="match status" value="1"/>
</dbReference>
<dbReference type="AlphaFoldDB" id="A0A4Z1SQ51"/>
<gene>
    <name evidence="15" type="ORF">GMRT_12498</name>
</gene>
<dbReference type="InterPro" id="IPR002314">
    <property type="entry name" value="aa-tRNA-synt_IIb"/>
</dbReference>
<protein>
    <recommendedName>
        <fullName evidence="3">threonine--tRNA ligase</fullName>
        <ecNumber evidence="3">6.1.1.3</ecNumber>
    </recommendedName>
    <alternativeName>
        <fullName evidence="11">Threonyl-tRNA synthetase</fullName>
    </alternativeName>
</protein>
<evidence type="ECO:0000259" key="14">
    <source>
        <dbReference type="PROSITE" id="PS51880"/>
    </source>
</evidence>
<dbReference type="Gene3D" id="3.40.50.800">
    <property type="entry name" value="Anticodon-binding domain"/>
    <property type="match status" value="1"/>
</dbReference>